<keyword evidence="1" id="KW-0732">Signal</keyword>
<evidence type="ECO:0000313" key="2">
    <source>
        <dbReference type="Proteomes" id="UP000095281"/>
    </source>
</evidence>
<feature type="signal peptide" evidence="1">
    <location>
        <begin position="1"/>
        <end position="17"/>
    </location>
</feature>
<protein>
    <submittedName>
        <fullName evidence="3">Secreted protein</fullName>
    </submittedName>
</protein>
<proteinExistence type="predicted"/>
<feature type="chain" id="PRO_5009315400" evidence="1">
    <location>
        <begin position="18"/>
        <end position="135"/>
    </location>
</feature>
<accession>A0A1I8B3N6</accession>
<dbReference type="AlphaFoldDB" id="A0A1I8B3N6"/>
<dbReference type="WBParaSite" id="MhA1_Contig127.frz3.gene44">
    <property type="protein sequence ID" value="MhA1_Contig127.frz3.gene44"/>
    <property type="gene ID" value="MhA1_Contig127.frz3.gene44"/>
</dbReference>
<evidence type="ECO:0000256" key="1">
    <source>
        <dbReference type="SAM" id="SignalP"/>
    </source>
</evidence>
<organism evidence="2 3">
    <name type="scientific">Meloidogyne hapla</name>
    <name type="common">Root-knot nematode worm</name>
    <dbReference type="NCBI Taxonomy" id="6305"/>
    <lineage>
        <taxon>Eukaryota</taxon>
        <taxon>Metazoa</taxon>
        <taxon>Ecdysozoa</taxon>
        <taxon>Nematoda</taxon>
        <taxon>Chromadorea</taxon>
        <taxon>Rhabditida</taxon>
        <taxon>Tylenchina</taxon>
        <taxon>Tylenchomorpha</taxon>
        <taxon>Tylenchoidea</taxon>
        <taxon>Meloidogynidae</taxon>
        <taxon>Meloidogyninae</taxon>
        <taxon>Meloidogyne</taxon>
    </lineage>
</organism>
<evidence type="ECO:0000313" key="3">
    <source>
        <dbReference type="WBParaSite" id="MhA1_Contig127.frz3.gene44"/>
    </source>
</evidence>
<sequence>MFVLLIFILSFVLTSFGALRREHYTRVASSSSTPQGNSFAHVQQQVDYHNFGNQPRQHSSLVPYYSQQNVVYGVPYYNQQNVVYGVPYHPAIHALLPQRINTFHSASTSGAIHPVHQHSFSVINARRMDLGATAA</sequence>
<dbReference type="Proteomes" id="UP000095281">
    <property type="component" value="Unplaced"/>
</dbReference>
<name>A0A1I8B3N6_MELHA</name>
<keyword evidence="2" id="KW-1185">Reference proteome</keyword>
<reference evidence="3" key="1">
    <citation type="submission" date="2016-11" db="UniProtKB">
        <authorList>
            <consortium name="WormBaseParasite"/>
        </authorList>
    </citation>
    <scope>IDENTIFICATION</scope>
</reference>